<protein>
    <submittedName>
        <fullName evidence="1">Uncharacterized protein</fullName>
    </submittedName>
</protein>
<reference evidence="1" key="1">
    <citation type="submission" date="2020-08" db="EMBL/GenBank/DDBJ databases">
        <title>Multicomponent nature underlies the extraordinary mechanical properties of spider dragline silk.</title>
        <authorList>
            <person name="Kono N."/>
            <person name="Nakamura H."/>
            <person name="Mori M."/>
            <person name="Yoshida Y."/>
            <person name="Ohtoshi R."/>
            <person name="Malay A.D."/>
            <person name="Moran D.A.P."/>
            <person name="Tomita M."/>
            <person name="Numata K."/>
            <person name="Arakawa K."/>
        </authorList>
    </citation>
    <scope>NUCLEOTIDE SEQUENCE</scope>
</reference>
<dbReference type="EMBL" id="BMAW01118998">
    <property type="protein sequence ID" value="GFT82497.1"/>
    <property type="molecule type" value="Genomic_DNA"/>
</dbReference>
<dbReference type="Proteomes" id="UP000887013">
    <property type="component" value="Unassembled WGS sequence"/>
</dbReference>
<keyword evidence="2" id="KW-1185">Reference proteome</keyword>
<sequence length="102" mass="11238">MGGMRPSTQHELNMKNFNFRVNQTEESENRVEPSPTIQLSAGISENSSWPGALPLPAASFTIDIATVLKISSVKQFTHFASGCMKYSGTFRLNVAAFAYKSY</sequence>
<comment type="caution">
    <text evidence="1">The sequence shown here is derived from an EMBL/GenBank/DDBJ whole genome shotgun (WGS) entry which is preliminary data.</text>
</comment>
<proteinExistence type="predicted"/>
<dbReference type="AlphaFoldDB" id="A0A8X6PPQ2"/>
<gene>
    <name evidence="1" type="ORF">NPIL_96921</name>
</gene>
<evidence type="ECO:0000313" key="1">
    <source>
        <dbReference type="EMBL" id="GFT82497.1"/>
    </source>
</evidence>
<evidence type="ECO:0000313" key="2">
    <source>
        <dbReference type="Proteomes" id="UP000887013"/>
    </source>
</evidence>
<accession>A0A8X6PPQ2</accession>
<organism evidence="1 2">
    <name type="scientific">Nephila pilipes</name>
    <name type="common">Giant wood spider</name>
    <name type="synonym">Nephila maculata</name>
    <dbReference type="NCBI Taxonomy" id="299642"/>
    <lineage>
        <taxon>Eukaryota</taxon>
        <taxon>Metazoa</taxon>
        <taxon>Ecdysozoa</taxon>
        <taxon>Arthropoda</taxon>
        <taxon>Chelicerata</taxon>
        <taxon>Arachnida</taxon>
        <taxon>Araneae</taxon>
        <taxon>Araneomorphae</taxon>
        <taxon>Entelegynae</taxon>
        <taxon>Araneoidea</taxon>
        <taxon>Nephilidae</taxon>
        <taxon>Nephila</taxon>
    </lineage>
</organism>
<name>A0A8X6PPQ2_NEPPI</name>